<dbReference type="SUPFAM" id="SSF51735">
    <property type="entry name" value="NAD(P)-binding Rossmann-fold domains"/>
    <property type="match status" value="1"/>
</dbReference>
<accession>A0A518C925</accession>
<feature type="domain" description="NAD-dependent epimerase/dehydratase" evidence="1">
    <location>
        <begin position="11"/>
        <end position="245"/>
    </location>
</feature>
<organism evidence="2 3">
    <name type="scientific">Bremerella volcania</name>
    <dbReference type="NCBI Taxonomy" id="2527984"/>
    <lineage>
        <taxon>Bacteria</taxon>
        <taxon>Pseudomonadati</taxon>
        <taxon>Planctomycetota</taxon>
        <taxon>Planctomycetia</taxon>
        <taxon>Pirellulales</taxon>
        <taxon>Pirellulaceae</taxon>
        <taxon>Bremerella</taxon>
    </lineage>
</organism>
<sequence length="363" mass="40751">MNTPQIQRPIVLVTGSGGLIGSRIVPELRKSYTVVGMDLHPPEQEEADVDHWIQVDLTDDESVAEAFSELQTNHGSDLASVIHLAAYYDFSGNESPLYDELTVQGTRRLVDQLRSMQVEQLLFTSSLLVMNSVDVGNRLTEQSPTNAEWAYPQSKLATEQLLREQHGDIPVLILRIAGVYDEACHSLPISNQIQRIYEKQMESYFFPGDANCGQSFVHLEDLTRCILAAVDRRNQLPSFKTLLVGEEDVMSYGQLQDAIGQHLHGKEWPTIRIPAAAAKAGAWVKQQMACREEDEPFIKPWMVDLADQNYPIDATEARHVLGWTPNHSLRGTLPEMLSKLKENPAQFYEINGLGSREPSEQRG</sequence>
<dbReference type="Proteomes" id="UP000318626">
    <property type="component" value="Chromosome"/>
</dbReference>
<dbReference type="EMBL" id="CP036289">
    <property type="protein sequence ID" value="QDU75726.1"/>
    <property type="molecule type" value="Genomic_DNA"/>
</dbReference>
<dbReference type="InterPro" id="IPR050177">
    <property type="entry name" value="Lipid_A_modif_metabolic_enz"/>
</dbReference>
<dbReference type="RefSeq" id="WP_144973322.1">
    <property type="nucleotide sequence ID" value="NZ_CP036289.1"/>
</dbReference>
<dbReference type="AlphaFoldDB" id="A0A518C925"/>
<evidence type="ECO:0000313" key="2">
    <source>
        <dbReference type="EMBL" id="QDU75726.1"/>
    </source>
</evidence>
<reference evidence="3" key="1">
    <citation type="submission" date="2019-02" db="EMBL/GenBank/DDBJ databases">
        <title>Deep-cultivation of Planctomycetes and their phenomic and genomic characterization uncovers novel biology.</title>
        <authorList>
            <person name="Wiegand S."/>
            <person name="Jogler M."/>
            <person name="Boedeker C."/>
            <person name="Pinto D."/>
            <person name="Vollmers J."/>
            <person name="Rivas-Marin E."/>
            <person name="Kohn T."/>
            <person name="Peeters S.H."/>
            <person name="Heuer A."/>
            <person name="Rast P."/>
            <person name="Oberbeckmann S."/>
            <person name="Bunk B."/>
            <person name="Jeske O."/>
            <person name="Meyerdierks A."/>
            <person name="Storesund J.E."/>
            <person name="Kallscheuer N."/>
            <person name="Luecker S."/>
            <person name="Lage O.M."/>
            <person name="Pohl T."/>
            <person name="Merkel B.J."/>
            <person name="Hornburger P."/>
            <person name="Mueller R.-W."/>
            <person name="Bruemmer F."/>
            <person name="Labrenz M."/>
            <person name="Spormann A.M."/>
            <person name="Op den Camp H."/>
            <person name="Overmann J."/>
            <person name="Amann R."/>
            <person name="Jetten M.S.M."/>
            <person name="Mascher T."/>
            <person name="Medema M.H."/>
            <person name="Devos D.P."/>
            <person name="Kaster A.-K."/>
            <person name="Ovreas L."/>
            <person name="Rohde M."/>
            <person name="Galperin M.Y."/>
            <person name="Jogler C."/>
        </authorList>
    </citation>
    <scope>NUCLEOTIDE SEQUENCE [LARGE SCALE GENOMIC DNA]</scope>
    <source>
        <strain evidence="3">Pan97</strain>
    </source>
</reference>
<protein>
    <submittedName>
        <fullName evidence="2">Short chain dehydrogenase</fullName>
    </submittedName>
</protein>
<dbReference type="InterPro" id="IPR036291">
    <property type="entry name" value="NAD(P)-bd_dom_sf"/>
</dbReference>
<proteinExistence type="predicted"/>
<dbReference type="Pfam" id="PF01370">
    <property type="entry name" value="Epimerase"/>
    <property type="match status" value="1"/>
</dbReference>
<dbReference type="PANTHER" id="PTHR43245">
    <property type="entry name" value="BIFUNCTIONAL POLYMYXIN RESISTANCE PROTEIN ARNA"/>
    <property type="match status" value="1"/>
</dbReference>
<keyword evidence="3" id="KW-1185">Reference proteome</keyword>
<dbReference type="KEGG" id="bvo:Pan97_27680"/>
<gene>
    <name evidence="2" type="ORF">Pan97_27680</name>
</gene>
<evidence type="ECO:0000313" key="3">
    <source>
        <dbReference type="Proteomes" id="UP000318626"/>
    </source>
</evidence>
<dbReference type="OrthoDB" id="9814124at2"/>
<name>A0A518C925_9BACT</name>
<dbReference type="Gene3D" id="3.40.50.720">
    <property type="entry name" value="NAD(P)-binding Rossmann-like Domain"/>
    <property type="match status" value="1"/>
</dbReference>
<dbReference type="InterPro" id="IPR001509">
    <property type="entry name" value="Epimerase_deHydtase"/>
</dbReference>
<evidence type="ECO:0000259" key="1">
    <source>
        <dbReference type="Pfam" id="PF01370"/>
    </source>
</evidence>